<proteinExistence type="predicted"/>
<evidence type="ECO:0000313" key="4">
    <source>
        <dbReference type="Proteomes" id="UP001239167"/>
    </source>
</evidence>
<dbReference type="PANTHER" id="PTHR30522:SF0">
    <property type="entry name" value="NUCLEOSIDE TRIPHOSPHATE PYROPHOSPHOHYDROLASE"/>
    <property type="match status" value="1"/>
</dbReference>
<organism evidence="3 4">
    <name type="scientific">Pectinatus haikarae</name>
    <dbReference type="NCBI Taxonomy" id="349096"/>
    <lineage>
        <taxon>Bacteria</taxon>
        <taxon>Bacillati</taxon>
        <taxon>Bacillota</taxon>
        <taxon>Negativicutes</taxon>
        <taxon>Selenomonadales</taxon>
        <taxon>Selenomonadaceae</taxon>
        <taxon>Pectinatus</taxon>
    </lineage>
</organism>
<comment type="caution">
    <text evidence="3">The sequence shown here is derived from an EMBL/GenBank/DDBJ whole genome shotgun (WGS) entry which is preliminary data.</text>
</comment>
<dbReference type="Proteomes" id="UP001239167">
    <property type="component" value="Unassembled WGS sequence"/>
</dbReference>
<dbReference type="SUPFAM" id="SSF101386">
    <property type="entry name" value="all-alpha NTP pyrophosphatases"/>
    <property type="match status" value="2"/>
</dbReference>
<dbReference type="GO" id="GO:0032259">
    <property type="term" value="P:methylation"/>
    <property type="evidence" value="ECO:0007669"/>
    <property type="project" value="UniProtKB-KW"/>
</dbReference>
<dbReference type="InterPro" id="IPR048011">
    <property type="entry name" value="NTP-PPase_MazG-like_C"/>
</dbReference>
<dbReference type="RefSeq" id="WP_196604638.1">
    <property type="nucleotide sequence ID" value="NZ_CP116940.1"/>
</dbReference>
<dbReference type="InterPro" id="IPR011551">
    <property type="entry name" value="NTP_PyrPHydrolase_MazG"/>
</dbReference>
<dbReference type="SUPFAM" id="SSF53790">
    <property type="entry name" value="Tetrapyrrole methylase"/>
    <property type="match status" value="1"/>
</dbReference>
<reference evidence="3 4" key="1">
    <citation type="submission" date="2023-07" db="EMBL/GenBank/DDBJ databases">
        <title>Genomic Encyclopedia of Type Strains, Phase IV (KMG-IV): sequencing the most valuable type-strain genomes for metagenomic binning, comparative biology and taxonomic classification.</title>
        <authorList>
            <person name="Goeker M."/>
        </authorList>
    </citation>
    <scope>NUCLEOTIDE SEQUENCE [LARGE SCALE GENOMIC DNA]</scope>
    <source>
        <strain evidence="3 4">DSM 16980</strain>
    </source>
</reference>
<dbReference type="InterPro" id="IPR004518">
    <property type="entry name" value="MazG-like_dom"/>
</dbReference>
<dbReference type="Gene3D" id="1.10.287.1080">
    <property type="entry name" value="MazG-like"/>
    <property type="match status" value="2"/>
</dbReference>
<keyword evidence="3" id="KW-0489">Methyltransferase</keyword>
<dbReference type="Pfam" id="PF03819">
    <property type="entry name" value="MazG"/>
    <property type="match status" value="2"/>
</dbReference>
<dbReference type="NCBIfam" id="TIGR00444">
    <property type="entry name" value="mazG"/>
    <property type="match status" value="1"/>
</dbReference>
<evidence type="ECO:0000259" key="1">
    <source>
        <dbReference type="Pfam" id="PF00590"/>
    </source>
</evidence>
<dbReference type="Pfam" id="PF00590">
    <property type="entry name" value="TP_methylase"/>
    <property type="match status" value="1"/>
</dbReference>
<dbReference type="InterPro" id="IPR048015">
    <property type="entry name" value="NTP-PPase_MazG-like_N"/>
</dbReference>
<dbReference type="CDD" id="cd11528">
    <property type="entry name" value="NTP-PPase_MazG_Nterm"/>
    <property type="match status" value="1"/>
</dbReference>
<dbReference type="NCBIfam" id="NF007113">
    <property type="entry name" value="PRK09562.1"/>
    <property type="match status" value="1"/>
</dbReference>
<dbReference type="InterPro" id="IPR035013">
    <property type="entry name" value="YabN_N"/>
</dbReference>
<dbReference type="GO" id="GO:0008168">
    <property type="term" value="F:methyltransferase activity"/>
    <property type="evidence" value="ECO:0007669"/>
    <property type="project" value="UniProtKB-KW"/>
</dbReference>
<feature type="domain" description="Tetrapyrrole methylase" evidence="1">
    <location>
        <begin position="4"/>
        <end position="205"/>
    </location>
</feature>
<dbReference type="EMBL" id="JAUSUE010000006">
    <property type="protein sequence ID" value="MDQ0203435.1"/>
    <property type="molecule type" value="Genomic_DNA"/>
</dbReference>
<dbReference type="CDD" id="cd11723">
    <property type="entry name" value="YabN_N_like"/>
    <property type="match status" value="1"/>
</dbReference>
<dbReference type="InterPro" id="IPR035996">
    <property type="entry name" value="4pyrrol_Methylase_sf"/>
</dbReference>
<keyword evidence="3" id="KW-0808">Transferase</keyword>
<feature type="domain" description="NTP pyrophosphohydrolase MazG-like" evidence="2">
    <location>
        <begin position="391"/>
        <end position="448"/>
    </location>
</feature>
<accession>A0ABT9Y6H1</accession>
<protein>
    <submittedName>
        <fullName evidence="3">Tetrapyrrole methylase family protein/MazG family protein</fullName>
    </submittedName>
</protein>
<keyword evidence="4" id="KW-1185">Reference proteome</keyword>
<dbReference type="CDD" id="cd11529">
    <property type="entry name" value="NTP-PPase_MazG_Cterm"/>
    <property type="match status" value="1"/>
</dbReference>
<sequence>MGKIEIVGLGPSGAELITRETWRVMAGAELLCLRTKYHPAADELEKEGVSFITYDRLYEEADSFEDVYERISNDIVERAKSTNVVYAVPGSPMVAERTVGFIKKLALAKNIELKIYPGMSFLELIYTQLGIDPINGLLITDALALKKQEVNLASGVVITQLYDIHTASEVKLTLMNELPDDYEVVLLYRLGLPEKKITRLPLFELDRHKEIDYLTSLYVPAFQRQKDQFTLSPLEDIINRLRAPGGCPWDIIQTHKSLRQNLIEEVYEVIEAIDFQDPKLLCEELGDLLMQIVFHARMAEETGFFSMQDVIDGVTKKLVHRHPHVFGDISVRDAGEVLLNWEAIKRQEKSERKSILDGIPKDLPALMSAYKLQNKASKAGFDWKNVKPVWQKLSEEINELKEAEASGDRKKIEDELGDVLFTIVNLSRFLKVNAEIAMLGSNEKFRRRFSYIEKKIKAEKRQWETYEMEELDTLWDEAKDFENARAK</sequence>
<dbReference type="PIRSF" id="PIRSF002845">
    <property type="entry name" value="Ttrprl_mtas_MazG"/>
    <property type="match status" value="1"/>
</dbReference>
<dbReference type="InterPro" id="IPR000878">
    <property type="entry name" value="4pyrrol_Mease"/>
</dbReference>
<evidence type="ECO:0000259" key="2">
    <source>
        <dbReference type="Pfam" id="PF03819"/>
    </source>
</evidence>
<evidence type="ECO:0000313" key="3">
    <source>
        <dbReference type="EMBL" id="MDQ0203435.1"/>
    </source>
</evidence>
<name>A0ABT9Y6H1_9FIRM</name>
<dbReference type="InterPro" id="IPR014777">
    <property type="entry name" value="4pyrrole_Mease_sub1"/>
</dbReference>
<feature type="domain" description="NTP pyrophosphohydrolase MazG-like" evidence="2">
    <location>
        <begin position="253"/>
        <end position="326"/>
    </location>
</feature>
<gene>
    <name evidence="3" type="ORF">J2S01_001151</name>
</gene>
<dbReference type="InterPro" id="IPR024180">
    <property type="entry name" value="Tetrapyrrole_Mease/MazG_pred"/>
</dbReference>
<dbReference type="Gene3D" id="3.40.1010.10">
    <property type="entry name" value="Cobalt-precorrin-4 Transmethylase, Domain 1"/>
    <property type="match status" value="1"/>
</dbReference>
<dbReference type="PANTHER" id="PTHR30522">
    <property type="entry name" value="NUCLEOSIDE TRIPHOSPHATE PYROPHOSPHOHYDROLASE"/>
    <property type="match status" value="1"/>
</dbReference>